<evidence type="ECO:0000259" key="1">
    <source>
        <dbReference type="Pfam" id="PF14308"/>
    </source>
</evidence>
<name>A0ABR0D2T8_9LAMI</name>
<dbReference type="Pfam" id="PF14308">
    <property type="entry name" value="DnaJ-X"/>
    <property type="match status" value="1"/>
</dbReference>
<gene>
    <name evidence="2" type="ORF">RD792_010137</name>
</gene>
<keyword evidence="3" id="KW-1185">Reference proteome</keyword>
<comment type="caution">
    <text evidence="2">The sequence shown here is derived from an EMBL/GenBank/DDBJ whole genome shotgun (WGS) entry which is preliminary data.</text>
</comment>
<organism evidence="2 3">
    <name type="scientific">Penstemon davidsonii</name>
    <dbReference type="NCBI Taxonomy" id="160366"/>
    <lineage>
        <taxon>Eukaryota</taxon>
        <taxon>Viridiplantae</taxon>
        <taxon>Streptophyta</taxon>
        <taxon>Embryophyta</taxon>
        <taxon>Tracheophyta</taxon>
        <taxon>Spermatophyta</taxon>
        <taxon>Magnoliopsida</taxon>
        <taxon>eudicotyledons</taxon>
        <taxon>Gunneridae</taxon>
        <taxon>Pentapetalae</taxon>
        <taxon>asterids</taxon>
        <taxon>lamiids</taxon>
        <taxon>Lamiales</taxon>
        <taxon>Plantaginaceae</taxon>
        <taxon>Cheloneae</taxon>
        <taxon>Penstemon</taxon>
    </lineage>
</organism>
<dbReference type="Proteomes" id="UP001291926">
    <property type="component" value="Unassembled WGS sequence"/>
</dbReference>
<proteinExistence type="predicted"/>
<dbReference type="PANTHER" id="PTHR44094">
    <property type="entry name" value="DNAJ HEAT SHOCK N-TERMINAL DOMAIN-CONTAINING PROTEIN"/>
    <property type="match status" value="1"/>
</dbReference>
<evidence type="ECO:0000313" key="3">
    <source>
        <dbReference type="Proteomes" id="UP001291926"/>
    </source>
</evidence>
<dbReference type="InterPro" id="IPR052423">
    <property type="entry name" value="EMIR"/>
</dbReference>
<reference evidence="2 3" key="1">
    <citation type="journal article" date="2023" name="bioRxiv">
        <title>Genome report: Whole genome sequence and annotation of Penstemon davidsonii.</title>
        <authorList>
            <person name="Ostevik K.L."/>
            <person name="Alabady M."/>
            <person name="Zhang M."/>
            <person name="Rausher M.D."/>
        </authorList>
    </citation>
    <scope>NUCLEOTIDE SEQUENCE [LARGE SCALE GENOMIC DNA]</scope>
    <source>
        <strain evidence="2">DNT005</strain>
        <tissue evidence="2">Whole leaf</tissue>
    </source>
</reference>
<accession>A0ABR0D2T8</accession>
<protein>
    <recommendedName>
        <fullName evidence="1">DNAJ-containing protein X-domain domain-containing protein</fullName>
    </recommendedName>
</protein>
<dbReference type="InterPro" id="IPR026894">
    <property type="entry name" value="DnaJ_X"/>
</dbReference>
<feature type="domain" description="DNAJ-containing protein X-domain" evidence="1">
    <location>
        <begin position="106"/>
        <end position="261"/>
    </location>
</feature>
<dbReference type="PANTHER" id="PTHR44094:SF17">
    <property type="entry name" value="CHAPERONE PROTEIN DNAJ 10"/>
    <property type="match status" value="1"/>
</dbReference>
<sequence>MTTENDVQGGSLTATVNEIKIHGEANPPSQLQGKSVISSVTSRENHQEKTIFLEDLIEPEEIYARIFGSGLFEEFIGQLAMKSAESLRKSEGFDQKKYQHKMRNFQKEREKKLTGILKNRLNLYVQGKKEEFIRCAQTQVSRLSDVAYGVELLCIIGYIYATEAAQELGKKVTYLGVPFVAEWLRNVGHTFKSNFSFGKSEFSILLRLNGINIRNGKGNYTEEEIVEYLDTYEKAMTDCVWKASVVDIEDTLSRVCQMVVSEL</sequence>
<dbReference type="EMBL" id="JAYDYQ010002534">
    <property type="protein sequence ID" value="KAK4482963.1"/>
    <property type="molecule type" value="Genomic_DNA"/>
</dbReference>
<evidence type="ECO:0000313" key="2">
    <source>
        <dbReference type="EMBL" id="KAK4482963.1"/>
    </source>
</evidence>